<dbReference type="Pfam" id="PF03367">
    <property type="entry name" value="Zn_ribbon_ZPR1"/>
    <property type="match status" value="1"/>
</dbReference>
<evidence type="ECO:0000313" key="6">
    <source>
        <dbReference type="EMBL" id="MBS3059262.1"/>
    </source>
</evidence>
<dbReference type="AlphaFoldDB" id="A0A8T4L054"/>
<dbReference type="PANTHER" id="PTHR10876:SF0">
    <property type="entry name" value="ZINC FINGER PROTEIN ZPR1"/>
    <property type="match status" value="1"/>
</dbReference>
<evidence type="ECO:0000256" key="1">
    <source>
        <dbReference type="ARBA" id="ARBA00008354"/>
    </source>
</evidence>
<gene>
    <name evidence="6" type="ORF">J4224_02445</name>
</gene>
<comment type="caution">
    <text evidence="6">The sequence shown here is derived from an EMBL/GenBank/DDBJ whole genome shotgun (WGS) entry which is preliminary data.</text>
</comment>
<dbReference type="InterPro" id="IPR004470">
    <property type="entry name" value="ZPR1-like_arc"/>
</dbReference>
<dbReference type="EMBL" id="JAGVWF010000032">
    <property type="protein sequence ID" value="MBS3059262.1"/>
    <property type="molecule type" value="Genomic_DNA"/>
</dbReference>
<dbReference type="InterPro" id="IPR042452">
    <property type="entry name" value="ZPR1_Znf1/2"/>
</dbReference>
<dbReference type="InterPro" id="IPR056180">
    <property type="entry name" value="ZPR1_jr_dom"/>
</dbReference>
<dbReference type="InterPro" id="IPR040141">
    <property type="entry name" value="ZPR1"/>
</dbReference>
<proteinExistence type="inferred from homology"/>
<protein>
    <submittedName>
        <fullName evidence="6">ZPR1 zinc finger domain-containing protein</fullName>
    </submittedName>
</protein>
<evidence type="ECO:0000256" key="4">
    <source>
        <dbReference type="ARBA" id="ARBA00022833"/>
    </source>
</evidence>
<dbReference type="Gene3D" id="2.60.120.1040">
    <property type="entry name" value="ZPR1, A/B domain"/>
    <property type="match status" value="1"/>
</dbReference>
<evidence type="ECO:0000256" key="3">
    <source>
        <dbReference type="ARBA" id="ARBA00022771"/>
    </source>
</evidence>
<dbReference type="PANTHER" id="PTHR10876">
    <property type="entry name" value="ZINC FINGER PROTEIN ZPR1"/>
    <property type="match status" value="1"/>
</dbReference>
<dbReference type="InterPro" id="IPR042451">
    <property type="entry name" value="ZPR1_A/B_dom"/>
</dbReference>
<dbReference type="Gene3D" id="2.20.25.420">
    <property type="entry name" value="ZPR1, zinc finger domain"/>
    <property type="match status" value="1"/>
</dbReference>
<dbReference type="Proteomes" id="UP000683213">
    <property type="component" value="Unassembled WGS sequence"/>
</dbReference>
<evidence type="ECO:0000313" key="7">
    <source>
        <dbReference type="Proteomes" id="UP000683213"/>
    </source>
</evidence>
<accession>A0A8T4L054</accession>
<feature type="domain" description="Zinc finger ZPR1-type" evidence="5">
    <location>
        <begin position="7"/>
        <end position="161"/>
    </location>
</feature>
<keyword evidence="4" id="KW-0862">Zinc</keyword>
<name>A0A8T4L054_9ARCH</name>
<dbReference type="SMART" id="SM00709">
    <property type="entry name" value="Zpr1"/>
    <property type="match status" value="1"/>
</dbReference>
<evidence type="ECO:0000256" key="2">
    <source>
        <dbReference type="ARBA" id="ARBA00022723"/>
    </source>
</evidence>
<organism evidence="6 7">
    <name type="scientific">Candidatus Iainarchaeum sp</name>
    <dbReference type="NCBI Taxonomy" id="3101447"/>
    <lineage>
        <taxon>Archaea</taxon>
        <taxon>Candidatus Iainarchaeota</taxon>
        <taxon>Candidatus Iainarchaeia</taxon>
        <taxon>Candidatus Iainarchaeales</taxon>
        <taxon>Candidatus Iainarchaeaceae</taxon>
        <taxon>Candidatus Iainarchaeum</taxon>
    </lineage>
</organism>
<evidence type="ECO:0000259" key="5">
    <source>
        <dbReference type="SMART" id="SM00709"/>
    </source>
</evidence>
<dbReference type="NCBIfam" id="TIGR00310">
    <property type="entry name" value="ZPR1_znf"/>
    <property type="match status" value="1"/>
</dbReference>
<keyword evidence="2" id="KW-0479">Metal-binding</keyword>
<dbReference type="InterPro" id="IPR004457">
    <property type="entry name" value="Znf_ZPR1"/>
</dbReference>
<dbReference type="GO" id="GO:0008270">
    <property type="term" value="F:zinc ion binding"/>
    <property type="evidence" value="ECO:0007669"/>
    <property type="project" value="UniProtKB-KW"/>
</dbReference>
<sequence>MRSEMKIECPVCRENSGLFQVTENIPHFGQTLLSSFYCKHCGYRFSDVITTEIKQGAEFKAEVRSAADLNTRVVKSSTAFVEISRPEISVQPGPASIGVITNIEGLLEAMIGPTKSVAFEGGEKIKKLAEIKLKQLMEAKEGKIPFRVKLSDPFGNSALIGKNVKKRFLSKKEIRKLEEKLGF</sequence>
<reference evidence="6" key="1">
    <citation type="submission" date="2021-03" db="EMBL/GenBank/DDBJ databases">
        <authorList>
            <person name="Jaffe A."/>
        </authorList>
    </citation>
    <scope>NUCLEOTIDE SEQUENCE</scope>
    <source>
        <strain evidence="6">RIFCSPHIGHO2_01_FULL_GW2011_AR10_43_9</strain>
    </source>
</reference>
<dbReference type="NCBIfam" id="TIGR00340">
    <property type="entry name" value="zpr1_rel"/>
    <property type="match status" value="1"/>
</dbReference>
<keyword evidence="3" id="KW-0863">Zinc-finger</keyword>
<reference evidence="6" key="2">
    <citation type="submission" date="2021-05" db="EMBL/GenBank/DDBJ databases">
        <title>Protein family content uncovers lineage relationships and bacterial pathway maintenance mechanisms in DPANN archaea.</title>
        <authorList>
            <person name="Castelle C.J."/>
            <person name="Meheust R."/>
            <person name="Jaffe A.L."/>
            <person name="Seitz K."/>
            <person name="Gong X."/>
            <person name="Baker B.J."/>
            <person name="Banfield J.F."/>
        </authorList>
    </citation>
    <scope>NUCLEOTIDE SEQUENCE</scope>
    <source>
        <strain evidence="6">RIFCSPHIGHO2_01_FULL_GW2011_AR10_43_9</strain>
    </source>
</reference>
<dbReference type="Pfam" id="PF22794">
    <property type="entry name" value="jr-ZPR1"/>
    <property type="match status" value="1"/>
</dbReference>
<comment type="similarity">
    <text evidence="1">Belongs to the ZPR1 family.</text>
</comment>